<dbReference type="InParanoid" id="A0A1S3IQJ3"/>
<dbReference type="PANTHER" id="PTHR10404:SF77">
    <property type="entry name" value="GLUTAMATE CARBOXYPEPTIDASE 2 HOMOLOG"/>
    <property type="match status" value="1"/>
</dbReference>
<dbReference type="GeneID" id="106166243"/>
<evidence type="ECO:0000259" key="33">
    <source>
        <dbReference type="Pfam" id="PF02225"/>
    </source>
</evidence>
<comment type="cofactor">
    <cofactor evidence="1">
        <name>Zn(2+)</name>
        <dbReference type="ChEBI" id="CHEBI:29105"/>
    </cofactor>
</comment>
<dbReference type="InterPro" id="IPR036757">
    <property type="entry name" value="TFR-like_dimer_dom_sf"/>
</dbReference>
<keyword evidence="15 32" id="KW-1133">Transmembrane helix</keyword>
<evidence type="ECO:0000256" key="29">
    <source>
        <dbReference type="ARBA" id="ARBA00080568"/>
    </source>
</evidence>
<evidence type="ECO:0000313" key="36">
    <source>
        <dbReference type="Proteomes" id="UP000085678"/>
    </source>
</evidence>
<evidence type="ECO:0000256" key="14">
    <source>
        <dbReference type="ARBA" id="ARBA00022968"/>
    </source>
</evidence>
<evidence type="ECO:0000256" key="17">
    <source>
        <dbReference type="ARBA" id="ARBA00023049"/>
    </source>
</evidence>
<comment type="function">
    <text evidence="21">Also exhibits a dipeptidyl-peptidase IV type activity. In vitro, cleaves Gly-Pro-AMC.</text>
</comment>
<dbReference type="GO" id="GO:0004181">
    <property type="term" value="F:metallocarboxypeptidase activity"/>
    <property type="evidence" value="ECO:0007669"/>
    <property type="project" value="UniProtKB-EC"/>
</dbReference>
<evidence type="ECO:0000256" key="16">
    <source>
        <dbReference type="ARBA" id="ARBA00022997"/>
    </source>
</evidence>
<dbReference type="InterPro" id="IPR003137">
    <property type="entry name" value="PA_domain"/>
</dbReference>
<dbReference type="CDD" id="cd02121">
    <property type="entry name" value="PA_GCPII_like"/>
    <property type="match status" value="1"/>
</dbReference>
<dbReference type="Proteomes" id="UP000085678">
    <property type="component" value="Unplaced"/>
</dbReference>
<evidence type="ECO:0000256" key="20">
    <source>
        <dbReference type="ARBA" id="ARBA00052003"/>
    </source>
</evidence>
<evidence type="ECO:0000256" key="27">
    <source>
        <dbReference type="ARBA" id="ARBA00079527"/>
    </source>
</evidence>
<evidence type="ECO:0000256" key="1">
    <source>
        <dbReference type="ARBA" id="ARBA00001947"/>
    </source>
</evidence>
<evidence type="ECO:0000256" key="13">
    <source>
        <dbReference type="ARBA" id="ARBA00022837"/>
    </source>
</evidence>
<dbReference type="Gene3D" id="3.40.630.10">
    <property type="entry name" value="Zn peptidases"/>
    <property type="match status" value="1"/>
</dbReference>
<evidence type="ECO:0000256" key="25">
    <source>
        <dbReference type="ARBA" id="ARBA00075140"/>
    </source>
</evidence>
<evidence type="ECO:0000256" key="8">
    <source>
        <dbReference type="ARBA" id="ARBA00022670"/>
    </source>
</evidence>
<keyword evidence="6" id="KW-0597">Phosphoprotein</keyword>
<evidence type="ECO:0000256" key="7">
    <source>
        <dbReference type="ARBA" id="ARBA00022645"/>
    </source>
</evidence>
<gene>
    <name evidence="37" type="primary">LOC106166243</name>
</gene>
<name>A0A1S3IQJ3_LINAN</name>
<keyword evidence="19" id="KW-0325">Glycoprotein</keyword>
<evidence type="ECO:0000256" key="4">
    <source>
        <dbReference type="ARBA" id="ARBA00011738"/>
    </source>
</evidence>
<feature type="domain" description="Peptidase M28" evidence="35">
    <location>
        <begin position="345"/>
        <end position="479"/>
    </location>
</feature>
<dbReference type="InterPro" id="IPR046450">
    <property type="entry name" value="PA_dom_sf"/>
</dbReference>
<feature type="domain" description="PA" evidence="33">
    <location>
        <begin position="166"/>
        <end position="249"/>
    </location>
</feature>
<dbReference type="AlphaFoldDB" id="A0A1S3IQJ3"/>
<dbReference type="SUPFAM" id="SSF52025">
    <property type="entry name" value="PA domain"/>
    <property type="match status" value="1"/>
</dbReference>
<evidence type="ECO:0000256" key="26">
    <source>
        <dbReference type="ARBA" id="ARBA00078457"/>
    </source>
</evidence>
<dbReference type="FunFam" id="3.40.630.10:FF:000009">
    <property type="entry name" value="N-acetylated-alpha-linked acidic dipeptidase 2"/>
    <property type="match status" value="1"/>
</dbReference>
<keyword evidence="36" id="KW-1185">Reference proteome</keyword>
<keyword evidence="17" id="KW-0482">Metalloprotease</keyword>
<dbReference type="Pfam" id="PF04389">
    <property type="entry name" value="Peptidase_M28"/>
    <property type="match status" value="1"/>
</dbReference>
<keyword evidence="13" id="KW-0106">Calcium</keyword>
<feature type="domain" description="Transferrin receptor-like dimerisation" evidence="34">
    <location>
        <begin position="620"/>
        <end position="739"/>
    </location>
</feature>
<dbReference type="GO" id="GO:0046872">
    <property type="term" value="F:metal ion binding"/>
    <property type="evidence" value="ECO:0007669"/>
    <property type="project" value="UniProtKB-KW"/>
</dbReference>
<keyword evidence="9 32" id="KW-0812">Transmembrane</keyword>
<dbReference type="STRING" id="7574.A0A1S3IQJ3"/>
<keyword evidence="18 32" id="KW-0472">Membrane</keyword>
<reference evidence="37" key="2">
    <citation type="submission" date="2025-08" db="UniProtKB">
        <authorList>
            <consortium name="RefSeq"/>
        </authorList>
    </citation>
    <scope>IDENTIFICATION</scope>
</reference>
<dbReference type="FunFam" id="3.50.30.30:FF:000002">
    <property type="entry name" value="N-acetylated-alpha-linked acidic dipeptidase 2"/>
    <property type="match status" value="1"/>
</dbReference>
<evidence type="ECO:0000256" key="11">
    <source>
        <dbReference type="ARBA" id="ARBA00022801"/>
    </source>
</evidence>
<evidence type="ECO:0000256" key="12">
    <source>
        <dbReference type="ARBA" id="ARBA00022833"/>
    </source>
</evidence>
<dbReference type="Pfam" id="PF02225">
    <property type="entry name" value="PA"/>
    <property type="match status" value="1"/>
</dbReference>
<proteinExistence type="inferred from homology"/>
<keyword evidence="8" id="KW-0645">Protease</keyword>
<evidence type="ECO:0000256" key="3">
    <source>
        <dbReference type="ARBA" id="ARBA00005634"/>
    </source>
</evidence>
<accession>A0A1S3IQJ3</accession>
<sequence>MQGKRRGILVVVVMVAVVLVLAIGIIIGHFAVPKTQSYQQGAEDESISEKLIQEMKAENIESYLRDLTAHPHLAGTAADLSTAQNLSEFWKQQSFSRVSIVPYRVLLSYPDKENPNLVYLLDSNGQTLHRTQKMEKILRPEQNQSDVVPPFHAYSKPGSVTSEKLIYVNYGRVEDFIWLKENKSMNFNNTIVIARYGKIFRGDKVSNAENFGAKGILIYSDPADYAIDGETSVYPDSWWLPGTGVQRGTVYNGEGDPSTVGYPSLESSYRDISDRSEWPLPTISSHPIGYNDAIQFLGNMTGEVAPPEWQGKLSITYRLGPGFNNASWKVQMNISTHDQYRTTYNVFGFIEGSVEPDRYVLIGNHRDAWVFGAADPSSGTAAMMEMSRAFGQMVKQGWRPRRTLIFCSWGAEEYGLIGSWEWVENFVKNLNQRAVAYLNVDIAVQGNYSMRASSTPSLHKIIYESSKKIPNPNPEEVKSDRPTLYDTWVNSFPRKGSQPKLPFINAVGAGSDFTGFLQLVGVSSMDTRYTYNTNEWKVSSYPLYHSVYETFHLMSKLIDRGFQYHLAVSRLWGEIARSLADSLIIPLNVEDYAETIVQLKESLDAGYGQLMRDNGLGEGLSYLEDAVRNFTDVAKDFQKRLSKLDKTSPLAVRAMNDQLMYLERGFIDSAGLPGRKYFKHILFAPSSHNSYAGEAFPGLVDAMFEIEKTSSTEKTERWEEVKKHLSVVTFTIMSATSTLVDHIQF</sequence>
<dbReference type="OrthoDB" id="5841748at2759"/>
<dbReference type="Gene3D" id="1.20.930.40">
    <property type="entry name" value="Transferrin receptor-like, dimerisation domain"/>
    <property type="match status" value="1"/>
</dbReference>
<evidence type="ECO:0000256" key="6">
    <source>
        <dbReference type="ARBA" id="ARBA00022553"/>
    </source>
</evidence>
<dbReference type="CDD" id="cd08022">
    <property type="entry name" value="M28_PSMA_like"/>
    <property type="match status" value="1"/>
</dbReference>
<keyword evidence="11" id="KW-0378">Hydrolase</keyword>
<dbReference type="GO" id="GO:0016805">
    <property type="term" value="F:dipeptidase activity"/>
    <property type="evidence" value="ECO:0007669"/>
    <property type="project" value="UniProtKB-KW"/>
</dbReference>
<dbReference type="RefSeq" id="XP_013400181.1">
    <property type="nucleotide sequence ID" value="XM_013544727.1"/>
</dbReference>
<dbReference type="Gene3D" id="3.50.30.30">
    <property type="match status" value="1"/>
</dbReference>
<evidence type="ECO:0000256" key="5">
    <source>
        <dbReference type="ARBA" id="ARBA00022475"/>
    </source>
</evidence>
<organism evidence="36 37">
    <name type="scientific">Lingula anatina</name>
    <name type="common">Brachiopod</name>
    <name type="synonym">Lingula unguis</name>
    <dbReference type="NCBI Taxonomy" id="7574"/>
    <lineage>
        <taxon>Eukaryota</taxon>
        <taxon>Metazoa</taxon>
        <taxon>Spiralia</taxon>
        <taxon>Lophotrochozoa</taxon>
        <taxon>Brachiopoda</taxon>
        <taxon>Linguliformea</taxon>
        <taxon>Lingulata</taxon>
        <taxon>Lingulida</taxon>
        <taxon>Linguloidea</taxon>
        <taxon>Lingulidae</taxon>
        <taxon>Lingula</taxon>
    </lineage>
</organism>
<dbReference type="InterPro" id="IPR007365">
    <property type="entry name" value="TFR-like_dimer_dom"/>
</dbReference>
<evidence type="ECO:0000256" key="23">
    <source>
        <dbReference type="ARBA" id="ARBA00066561"/>
    </source>
</evidence>
<keyword evidence="12" id="KW-0862">Zinc</keyword>
<comment type="similarity">
    <text evidence="3">Belongs to the peptidase M28 family. M28B subfamily.</text>
</comment>
<evidence type="ECO:0000256" key="19">
    <source>
        <dbReference type="ARBA" id="ARBA00023180"/>
    </source>
</evidence>
<evidence type="ECO:0000259" key="35">
    <source>
        <dbReference type="Pfam" id="PF04389"/>
    </source>
</evidence>
<comment type="subunit">
    <text evidence="4">Homodimer.</text>
</comment>
<dbReference type="GO" id="GO:0005886">
    <property type="term" value="C:plasma membrane"/>
    <property type="evidence" value="ECO:0007669"/>
    <property type="project" value="UniProtKB-SubCell"/>
</dbReference>
<comment type="catalytic activity">
    <reaction evidence="20">
        <text>Release of an unsubstituted, C-terminal glutamyl residue, typically from Ac-Asp-Glu or folylpoly-gamma-glutamates.</text>
        <dbReference type="EC" id="3.4.17.21"/>
    </reaction>
</comment>
<evidence type="ECO:0000313" key="37">
    <source>
        <dbReference type="RefSeq" id="XP_013400181.1"/>
    </source>
</evidence>
<keyword evidence="14" id="KW-0735">Signal-anchor</keyword>
<keyword evidence="5" id="KW-1003">Cell membrane</keyword>
<evidence type="ECO:0000256" key="18">
    <source>
        <dbReference type="ARBA" id="ARBA00023136"/>
    </source>
</evidence>
<keyword evidence="10" id="KW-0479">Metal-binding</keyword>
<evidence type="ECO:0000256" key="21">
    <source>
        <dbReference type="ARBA" id="ARBA00054055"/>
    </source>
</evidence>
<dbReference type="PANTHER" id="PTHR10404">
    <property type="entry name" value="N-ACETYLATED-ALPHA-LINKED ACIDIC DIPEPTIDASE"/>
    <property type="match status" value="1"/>
</dbReference>
<dbReference type="SUPFAM" id="SSF53187">
    <property type="entry name" value="Zn-dependent exopeptidases"/>
    <property type="match status" value="1"/>
</dbReference>
<dbReference type="SUPFAM" id="SSF47672">
    <property type="entry name" value="Transferrin receptor-like dimerisation domain"/>
    <property type="match status" value="1"/>
</dbReference>
<evidence type="ECO:0000256" key="32">
    <source>
        <dbReference type="SAM" id="Phobius"/>
    </source>
</evidence>
<evidence type="ECO:0000256" key="2">
    <source>
        <dbReference type="ARBA" id="ARBA00004401"/>
    </source>
</evidence>
<evidence type="ECO:0000256" key="10">
    <source>
        <dbReference type="ARBA" id="ARBA00022723"/>
    </source>
</evidence>
<comment type="subcellular location">
    <subcellularLocation>
        <location evidence="2">Cell membrane</location>
        <topology evidence="2">Single-pass type II membrane protein</topology>
    </subcellularLocation>
</comment>
<keyword evidence="16" id="KW-0224">Dipeptidase</keyword>
<evidence type="ECO:0000256" key="31">
    <source>
        <dbReference type="ARBA" id="ARBA00082320"/>
    </source>
</evidence>
<evidence type="ECO:0000256" key="15">
    <source>
        <dbReference type="ARBA" id="ARBA00022989"/>
    </source>
</evidence>
<dbReference type="InterPro" id="IPR039373">
    <property type="entry name" value="Peptidase_M28B"/>
</dbReference>
<evidence type="ECO:0000256" key="30">
    <source>
        <dbReference type="ARBA" id="ARBA00082075"/>
    </source>
</evidence>
<dbReference type="FunFam" id="1.20.930.40:FF:000001">
    <property type="entry name" value="N-acetylated-alpha-linked acidic dipeptidase 2"/>
    <property type="match status" value="1"/>
</dbReference>
<keyword evidence="7" id="KW-0121">Carboxypeptidase</keyword>
<evidence type="ECO:0000256" key="28">
    <source>
        <dbReference type="ARBA" id="ARBA00080362"/>
    </source>
</evidence>
<evidence type="ECO:0000256" key="9">
    <source>
        <dbReference type="ARBA" id="ARBA00022692"/>
    </source>
</evidence>
<feature type="transmembrane region" description="Helical" evidence="32">
    <location>
        <begin position="7"/>
        <end position="32"/>
    </location>
</feature>
<reference evidence="37" key="1">
    <citation type="journal article" date="2015" name="Nat. Commun.">
        <title>The Lingula genome provides insights into brachiopod evolution and the origin of phosphate biomineralization.</title>
        <authorList>
            <person name="Luo Y.J."/>
            <person name="Takeuchi T."/>
            <person name="Koyanagi R."/>
            <person name="Yamada L."/>
            <person name="Kanda M."/>
            <person name="Khalturina M."/>
            <person name="Fujie M."/>
            <person name="Yamasaki S.I."/>
            <person name="Endo K."/>
            <person name="Satoh N."/>
        </authorList>
    </citation>
    <scope>NUCLEOTIDE SEQUENCE</scope>
</reference>
<dbReference type="InterPro" id="IPR007484">
    <property type="entry name" value="Peptidase_M28"/>
</dbReference>
<protein>
    <recommendedName>
        <fullName evidence="24">Glutamate carboxypeptidase 2</fullName>
        <ecNumber evidence="23">3.4.17.21</ecNumber>
    </recommendedName>
    <alternativeName>
        <fullName evidence="27">Folate hydrolase 1</fullName>
    </alternativeName>
    <alternativeName>
        <fullName evidence="30">Folylpoly-gamma-glutamate carboxypeptidase</fullName>
    </alternativeName>
    <alternativeName>
        <fullName evidence="31">Glutamate carboxypeptidase II</fullName>
    </alternativeName>
    <alternativeName>
        <fullName evidence="28">Membrane glutamate carboxypeptidase</fullName>
    </alternativeName>
    <alternativeName>
        <fullName evidence="29">N-acetylated-alpha-linked acidic dipeptidase I</fullName>
    </alternativeName>
    <alternativeName>
        <fullName evidence="25">Prostate-specific membrane antigen homolog</fullName>
    </alternativeName>
    <alternativeName>
        <fullName evidence="26">Pteroylpoly-gamma-glutamate carboxypeptidase</fullName>
    </alternativeName>
</protein>
<dbReference type="GO" id="GO:0006508">
    <property type="term" value="P:proteolysis"/>
    <property type="evidence" value="ECO:0007669"/>
    <property type="project" value="UniProtKB-KW"/>
</dbReference>
<evidence type="ECO:0000256" key="24">
    <source>
        <dbReference type="ARBA" id="ARBA00070473"/>
    </source>
</evidence>
<evidence type="ECO:0000256" key="22">
    <source>
        <dbReference type="ARBA" id="ARBA00056370"/>
    </source>
</evidence>
<comment type="function">
    <text evidence="22">Has both folate hydrolase and N-acetylated-alpha-linked-acidic dipeptidase (NAALADase) activity. Has a preference for tri-alpha-glutamate peptides. In the intestine, required for the uptake of folate. In the brain, modulates excitatory neurotransmission through the hydrolysis of the neuropeptide, N-aceylaspartylglutamate (NAAG), thereby releasing glutamate.</text>
</comment>
<dbReference type="Pfam" id="PF04253">
    <property type="entry name" value="TFR_dimer"/>
    <property type="match status" value="1"/>
</dbReference>
<dbReference type="EC" id="3.4.17.21" evidence="23"/>
<dbReference type="KEGG" id="lak:106166243"/>
<evidence type="ECO:0000259" key="34">
    <source>
        <dbReference type="Pfam" id="PF04253"/>
    </source>
</evidence>